<dbReference type="Proteomes" id="UP001165366">
    <property type="component" value="Unassembled WGS sequence"/>
</dbReference>
<evidence type="ECO:0000259" key="2">
    <source>
        <dbReference type="Pfam" id="PF21027"/>
    </source>
</evidence>
<dbReference type="Pfam" id="PF21027">
    <property type="entry name" value="Sde0182_C"/>
    <property type="match status" value="1"/>
</dbReference>
<dbReference type="InterPro" id="IPR013783">
    <property type="entry name" value="Ig-like_fold"/>
</dbReference>
<name>A0ABS9K916_9BACT</name>
<dbReference type="Pfam" id="PF07632">
    <property type="entry name" value="Sde182_NH-like"/>
    <property type="match status" value="1"/>
</dbReference>
<sequence length="483" mass="54628">MKKPILTLSFLVLIISCNYEWLHAQPSNEQRHRVIVLTDIEADPDDTQSLVRLLLYSNQIDIEGIVATTSVWKKTSISPETILKVINAYGEVQSNLSRHEEGYPTVQELLALVKEGLPSYGMTGVGEGMDSEGSEWIIETLEKEDDRPLWISVWGGVNTLAQALYKIRDTYTEEEVDEMISKLRVYTISDQDDSGNWIRNNFPNLFYIVSPGDDYGSATWSSINTYVDGINNDEISNRWFAEHVQQDHGPLGAVYPDVAWGVEGDTPAYLSLIPNGLNVPDRPDWGGWGGRYELYQPEFETIGEGGSDVVAKPENREIWTNASDSYTPYIFDNYGRAVEQADTTFTGNKVTLWRWRDDFQNDFAARMDWTVKSYEEANHPPVPVLETPNQITVQSGESFTLDARNSYDPDGDNLSFLWFHYPEAGSYDELIPVPGAENVYHVNYTAPEVDQPETAHIILKVTDKGTPALTRYQRIIVNIMPSQ</sequence>
<dbReference type="EMBL" id="JAKLWS010000001">
    <property type="protein sequence ID" value="MCG2587303.1"/>
    <property type="molecule type" value="Genomic_DNA"/>
</dbReference>
<dbReference type="Gene3D" id="2.60.40.10">
    <property type="entry name" value="Immunoglobulins"/>
    <property type="match status" value="1"/>
</dbReference>
<reference evidence="3" key="1">
    <citation type="submission" date="2022-01" db="EMBL/GenBank/DDBJ databases">
        <authorList>
            <person name="Wang Y."/>
        </authorList>
    </citation>
    <scope>NUCLEOTIDE SEQUENCE</scope>
    <source>
        <strain evidence="3">WB101</strain>
    </source>
</reference>
<dbReference type="InterPro" id="IPR048527">
    <property type="entry name" value="Sde182_C"/>
</dbReference>
<reference evidence="3" key="2">
    <citation type="submission" date="2024-05" db="EMBL/GenBank/DDBJ databases">
        <title>Rhodohalobacter halophilus gen. nov., sp. nov., a moderately halophilic member of the family Balneolaceae.</title>
        <authorList>
            <person name="Xia J."/>
        </authorList>
    </citation>
    <scope>NUCLEOTIDE SEQUENCE</scope>
    <source>
        <strain evidence="3">WB101</strain>
    </source>
</reference>
<dbReference type="SUPFAM" id="SSF53590">
    <property type="entry name" value="Nucleoside hydrolase"/>
    <property type="match status" value="1"/>
</dbReference>
<gene>
    <name evidence="3" type="ORF">L6773_01910</name>
</gene>
<keyword evidence="4" id="KW-1185">Reference proteome</keyword>
<dbReference type="Gene3D" id="3.90.245.10">
    <property type="entry name" value="Ribonucleoside hydrolase-like"/>
    <property type="match status" value="1"/>
</dbReference>
<dbReference type="InterPro" id="IPR036452">
    <property type="entry name" value="Ribo_hydro-like"/>
</dbReference>
<dbReference type="PROSITE" id="PS51257">
    <property type="entry name" value="PROKAR_LIPOPROTEIN"/>
    <property type="match status" value="1"/>
</dbReference>
<dbReference type="InterPro" id="IPR011483">
    <property type="entry name" value="Sde182_NH-like"/>
</dbReference>
<feature type="domain" description="Cellulose-binding Sde182 nucleoside hydrolase-like" evidence="1">
    <location>
        <begin position="33"/>
        <end position="292"/>
    </location>
</feature>
<dbReference type="RefSeq" id="WP_237852144.1">
    <property type="nucleotide sequence ID" value="NZ_JAKLWS010000001.1"/>
</dbReference>
<comment type="caution">
    <text evidence="3">The sequence shown here is derived from an EMBL/GenBank/DDBJ whole genome shotgun (WGS) entry which is preliminary data.</text>
</comment>
<evidence type="ECO:0000313" key="4">
    <source>
        <dbReference type="Proteomes" id="UP001165366"/>
    </source>
</evidence>
<accession>A0ABS9K916</accession>
<proteinExistence type="predicted"/>
<organism evidence="3 4">
    <name type="scientific">Rhodohalobacter sulfatireducens</name>
    <dbReference type="NCBI Taxonomy" id="2911366"/>
    <lineage>
        <taxon>Bacteria</taxon>
        <taxon>Pseudomonadati</taxon>
        <taxon>Balneolota</taxon>
        <taxon>Balneolia</taxon>
        <taxon>Balneolales</taxon>
        <taxon>Balneolaceae</taxon>
        <taxon>Rhodohalobacter</taxon>
    </lineage>
</organism>
<evidence type="ECO:0000259" key="1">
    <source>
        <dbReference type="Pfam" id="PF07632"/>
    </source>
</evidence>
<evidence type="ECO:0000313" key="3">
    <source>
        <dbReference type="EMBL" id="MCG2587303.1"/>
    </source>
</evidence>
<feature type="domain" description="Cellulose-binding Sde182 C-terminal" evidence="2">
    <location>
        <begin position="399"/>
        <end position="479"/>
    </location>
</feature>
<protein>
    <submittedName>
        <fullName evidence="3">DUF1593 domain-containing protein</fullName>
    </submittedName>
</protein>